<keyword evidence="5" id="KW-1185">Reference proteome</keyword>
<feature type="domain" description="Fungal lipase-type" evidence="3">
    <location>
        <begin position="30"/>
        <end position="187"/>
    </location>
</feature>
<keyword evidence="2" id="KW-0472">Membrane</keyword>
<dbReference type="GO" id="GO:0006629">
    <property type="term" value="P:lipid metabolic process"/>
    <property type="evidence" value="ECO:0007669"/>
    <property type="project" value="InterPro"/>
</dbReference>
<keyword evidence="1" id="KW-0378">Hydrolase</keyword>
<evidence type="ECO:0000256" key="2">
    <source>
        <dbReference type="SAM" id="Phobius"/>
    </source>
</evidence>
<keyword evidence="2" id="KW-1133">Transmembrane helix</keyword>
<reference evidence="4 5" key="1">
    <citation type="journal article" date="2020" name="Mol. Plant">
        <title>The Chromosome-Based Rubber Tree Genome Provides New Insights into Spurge Genome Evolution and Rubber Biosynthesis.</title>
        <authorList>
            <person name="Liu J."/>
            <person name="Shi C."/>
            <person name="Shi C.C."/>
            <person name="Li W."/>
            <person name="Zhang Q.J."/>
            <person name="Zhang Y."/>
            <person name="Li K."/>
            <person name="Lu H.F."/>
            <person name="Shi C."/>
            <person name="Zhu S.T."/>
            <person name="Xiao Z.Y."/>
            <person name="Nan H."/>
            <person name="Yue Y."/>
            <person name="Zhu X.G."/>
            <person name="Wu Y."/>
            <person name="Hong X.N."/>
            <person name="Fan G.Y."/>
            <person name="Tong Y."/>
            <person name="Zhang D."/>
            <person name="Mao C.L."/>
            <person name="Liu Y.L."/>
            <person name="Hao S.J."/>
            <person name="Liu W.Q."/>
            <person name="Lv M.Q."/>
            <person name="Zhang H.B."/>
            <person name="Liu Y."/>
            <person name="Hu-Tang G.R."/>
            <person name="Wang J.P."/>
            <person name="Wang J.H."/>
            <person name="Sun Y.H."/>
            <person name="Ni S.B."/>
            <person name="Chen W.B."/>
            <person name="Zhang X.C."/>
            <person name="Jiao Y.N."/>
            <person name="Eichler E.E."/>
            <person name="Li G.H."/>
            <person name="Liu X."/>
            <person name="Gao L.Z."/>
        </authorList>
    </citation>
    <scope>NUCLEOTIDE SEQUENCE [LARGE SCALE GENOMIC DNA]</scope>
    <source>
        <strain evidence="5">cv. GT1</strain>
        <tissue evidence="4">Leaf</tissue>
    </source>
</reference>
<dbReference type="CDD" id="cd00519">
    <property type="entry name" value="Lipase_3"/>
    <property type="match status" value="1"/>
</dbReference>
<gene>
    <name evidence="4" type="ORF">GH714_013091</name>
</gene>
<evidence type="ECO:0000313" key="5">
    <source>
        <dbReference type="Proteomes" id="UP000467840"/>
    </source>
</evidence>
<dbReference type="Proteomes" id="UP000467840">
    <property type="component" value="Chromosome 5"/>
</dbReference>
<dbReference type="PANTHER" id="PTHR46086">
    <property type="entry name" value="ALPHA/BETA-HYDROLASES SUPERFAMILY PROTEIN"/>
    <property type="match status" value="1"/>
</dbReference>
<dbReference type="Pfam" id="PF01764">
    <property type="entry name" value="Lipase_3"/>
    <property type="match status" value="1"/>
</dbReference>
<dbReference type="GO" id="GO:0004806">
    <property type="term" value="F:triacylglycerol lipase activity"/>
    <property type="evidence" value="ECO:0007669"/>
    <property type="project" value="InterPro"/>
</dbReference>
<comment type="caution">
    <text evidence="4">The sequence shown here is derived from an EMBL/GenBank/DDBJ whole genome shotgun (WGS) entry which is preliminary data.</text>
</comment>
<dbReference type="InterPro" id="IPR044819">
    <property type="entry name" value="OBL-like"/>
</dbReference>
<feature type="transmembrane region" description="Helical" evidence="2">
    <location>
        <begin position="109"/>
        <end position="130"/>
    </location>
</feature>
<sequence>MIEDLTEYHDRPSTPAFVLQDVTSDPNLIVVAFRGTGPFDARGWCTDVDISWHELEGIGKIHRGFMKALGLTKHGWSEEIERGLDKRYAYHTIRKMLRDNFHKNEKAKFILTGHSLGGALAILFVFVLILHEEVWLLMKLEGVYTFGQPRVGDKQFGEFMKTKLKKYNVKYLRYVYCNDMVPKLPYDDDNLFFNHFAPCLHYNSCYEGEIRQAETSHNYFSLSWAIPKYLIALWELIRSFIIPYMKGSDYREGWLMRLFRVIGLVIPGLPAHCLQDYNNSVRSRTLPKPVDLQL</sequence>
<protein>
    <recommendedName>
        <fullName evidence="3">Fungal lipase-type domain-containing protein</fullName>
    </recommendedName>
</protein>
<keyword evidence="2" id="KW-0812">Transmembrane</keyword>
<dbReference type="PANTHER" id="PTHR46086:SF28">
    <property type="entry name" value="FUNGAL LIPASE-LIKE DOMAIN-CONTAINING PROTEIN"/>
    <property type="match status" value="1"/>
</dbReference>
<dbReference type="InterPro" id="IPR002921">
    <property type="entry name" value="Fungal_lipase-type"/>
</dbReference>
<name>A0A6A6NGX6_HEVBR</name>
<evidence type="ECO:0000313" key="4">
    <source>
        <dbReference type="EMBL" id="KAF2324365.1"/>
    </source>
</evidence>
<evidence type="ECO:0000259" key="3">
    <source>
        <dbReference type="Pfam" id="PF01764"/>
    </source>
</evidence>
<dbReference type="AlphaFoldDB" id="A0A6A6NGX6"/>
<dbReference type="Gene3D" id="3.40.50.1820">
    <property type="entry name" value="alpha/beta hydrolase"/>
    <property type="match status" value="1"/>
</dbReference>
<dbReference type="EMBL" id="JAAGAX010000001">
    <property type="protein sequence ID" value="KAF2324365.1"/>
    <property type="molecule type" value="Genomic_DNA"/>
</dbReference>
<dbReference type="SUPFAM" id="SSF53474">
    <property type="entry name" value="alpha/beta-Hydrolases"/>
    <property type="match status" value="1"/>
</dbReference>
<dbReference type="InterPro" id="IPR029058">
    <property type="entry name" value="AB_hydrolase_fold"/>
</dbReference>
<evidence type="ECO:0000256" key="1">
    <source>
        <dbReference type="ARBA" id="ARBA00022801"/>
    </source>
</evidence>
<accession>A0A6A6NGX6</accession>
<proteinExistence type="predicted"/>
<organism evidence="4 5">
    <name type="scientific">Hevea brasiliensis</name>
    <name type="common">Para rubber tree</name>
    <name type="synonym">Siphonia brasiliensis</name>
    <dbReference type="NCBI Taxonomy" id="3981"/>
    <lineage>
        <taxon>Eukaryota</taxon>
        <taxon>Viridiplantae</taxon>
        <taxon>Streptophyta</taxon>
        <taxon>Embryophyta</taxon>
        <taxon>Tracheophyta</taxon>
        <taxon>Spermatophyta</taxon>
        <taxon>Magnoliopsida</taxon>
        <taxon>eudicotyledons</taxon>
        <taxon>Gunneridae</taxon>
        <taxon>Pentapetalae</taxon>
        <taxon>rosids</taxon>
        <taxon>fabids</taxon>
        <taxon>Malpighiales</taxon>
        <taxon>Euphorbiaceae</taxon>
        <taxon>Crotonoideae</taxon>
        <taxon>Micrandreae</taxon>
        <taxon>Hevea</taxon>
    </lineage>
</organism>